<reference evidence="1" key="1">
    <citation type="submission" date="2015-10" db="EMBL/GenBank/DDBJ databases">
        <title>EvidentialGene: Evidence-directed Construction of Complete mRNA Transcriptomes without Genomes.</title>
        <authorList>
            <person name="Gilbert D.G."/>
        </authorList>
    </citation>
    <scope>NUCLEOTIDE SEQUENCE</scope>
</reference>
<dbReference type="Gene3D" id="2.30.30.140">
    <property type="match status" value="4"/>
</dbReference>
<dbReference type="SMART" id="SM00333">
    <property type="entry name" value="TUDOR"/>
    <property type="match status" value="4"/>
</dbReference>
<name>A0A0P6GYH2_9CRUS</name>
<dbReference type="PANTHER" id="PTHR16442">
    <property type="entry name" value="RING FINGER PROTEIN 17"/>
    <property type="match status" value="1"/>
</dbReference>
<dbReference type="PANTHER" id="PTHR16442:SF1">
    <property type="entry name" value="RING FINGER PROTEIN 17"/>
    <property type="match status" value="1"/>
</dbReference>
<dbReference type="GO" id="GO:0005737">
    <property type="term" value="C:cytoplasm"/>
    <property type="evidence" value="ECO:0007669"/>
    <property type="project" value="UniProtKB-ARBA"/>
</dbReference>
<dbReference type="SUPFAM" id="SSF63748">
    <property type="entry name" value="Tudor/PWWP/MBT"/>
    <property type="match status" value="4"/>
</dbReference>
<dbReference type="InterPro" id="IPR035437">
    <property type="entry name" value="SNase_OB-fold_sf"/>
</dbReference>
<proteinExistence type="predicted"/>
<accession>A0A0P6GYH2</accession>
<protein>
    <submittedName>
        <fullName evidence="1">Tudor domain-containing protein</fullName>
    </submittedName>
</protein>
<sequence>MENQAEVVETLVDPDDEENIANSSYRIDETSETNTDVPRTVPGINLDDMSLDSSTHDLSYNAEGNFSTNIDTRKLFSSISSILAVPEVCESQLMYNAANDDGKANTGGSEDAEKNDPDNMPAILLTAMRNQLSSIHMIQDNVHEKVNPVLETSSREDTVILEETSDCKRSCSVNLMCEGLTSNAESSLGIETEEFSGKNVAKASEVLHTSISKMSVMQAPSEICDAIGGQKGKCLEGMKSLPFSEKIYGSIDEKQIAIESQQMKECESTIFTILKKPDGSLSDSSTGLCEGTTCNTPNVIPCMVQEDQVLRRIRLLQKQVEHTHDLYSRKLSEDFLSVKKFFEDLNQQDTLFQEMSSQADLLKETLDSVLQLPESSKSDVLDRLEACFNSGHWLEKSVKTKELASCKQLMSKGYVSLKYGGVSKVKAIINQHCRPQLSTEDAPQSNVEDILCDPYLVTVTSIIDPGEFYVVRLCDSGKLDTILTTLKENADFYPIPLETSPGQMYAVRNSALNWFRGVCGKECGRHQVGDQPSEILYEFFMIDQGHHERIPASSIRLLPMEILNIPPIARECTLNQNFQGTTWSLQTISLFKQMTRQSPMNMKVFKQHGGVLEVDLGQLISFGEAANIVSVRDALFFSHRPTSTKPSLRKFKPKFLIPNVDLRKEFSVNVSSAETPNNFYVQILDEELRSYRLMQDELQTEMANVTLNSSSNFNYIEKGFICAVKYLGDWYRCLVEEIYQQNRVLVFYVDTGHRQTVHGSECLNLLETFLDLPCQALRCVLDGINPLKPRATKMNSYRRRQTSWNLWSREVIESIRGYRNKQGVIIVENWKVGDVGRLGQELTASVVLYRDGEQFCLNQMLARAGVVNSTKGHKYLERSIITSDSAMQCGISQPMLTDSVESGIYAPSTEADFTSLIPGIPITEELITQAPSVANGRDSDQKNFEKLVGDGDSNYSDCLPVSVFPMSSYNPSPILEVSDAGNTSPQALDLHRNELCSGLAGSTSSININPDNETESSIEPLKFALEYLPASKFNDCLPNPPVRKHASEDVSAGYGKDLSLKTVLTNFTSCGTSNSSGIEVLAPALDQQKEQKTINLTNEKSDGTCSINNCQTDLVGTLGTQPESETSVTVSYVWMDSPDAMYFRTADMQAQYEELRYKMKQHYGNIGLREKTKFEVGFRCAIHEHHSWWRAEVVCMDDYPKCEVLFVDTGYHRTVRAKHIYELELGFDEIKRLVLKCSLYGVFSGTENGTWKENCIKYIHDRLLGSESISIFRRQQRESKYAALPVMCLYVYNVEGGPLQIPGKTQINLNDELVSLGLAQNYPGPLPSSNVIPVLRAWRLSEPPKVGSVFWAIVTWVNLTGEIYLHDIKSVPAMNEITKWLNEAYSGTEPTDADLRCRPGDLCIAKYKIDNKWYRAIVKKTEVELEKVTVFFVDYGTLDSVDCRDIRLNIMLEELPTQTVCCKLFNIRPPVEDLTDRKWDWPVKTLDHLHELIVDKEFRVIVKGKGPPLPVALITRKQSSIASYLVENKMAELTDPNLWKKKSKKKKCEKK</sequence>
<dbReference type="Gene3D" id="2.40.50.90">
    <property type="match status" value="3"/>
</dbReference>
<dbReference type="EMBL" id="GDIQ01039194">
    <property type="protein sequence ID" value="JAN55543.1"/>
    <property type="molecule type" value="Transcribed_RNA"/>
</dbReference>
<dbReference type="InterPro" id="IPR002999">
    <property type="entry name" value="Tudor"/>
</dbReference>
<evidence type="ECO:0000313" key="1">
    <source>
        <dbReference type="EMBL" id="JAN55543.1"/>
    </source>
</evidence>
<dbReference type="Pfam" id="PF00567">
    <property type="entry name" value="TUDOR"/>
    <property type="match status" value="4"/>
</dbReference>
<dbReference type="OrthoDB" id="5800423at2759"/>
<organism evidence="1">
    <name type="scientific">Daphnia magna</name>
    <dbReference type="NCBI Taxonomy" id="35525"/>
    <lineage>
        <taxon>Eukaryota</taxon>
        <taxon>Metazoa</taxon>
        <taxon>Ecdysozoa</taxon>
        <taxon>Arthropoda</taxon>
        <taxon>Crustacea</taxon>
        <taxon>Branchiopoda</taxon>
        <taxon>Diplostraca</taxon>
        <taxon>Cladocera</taxon>
        <taxon>Anomopoda</taxon>
        <taxon>Daphniidae</taxon>
        <taxon>Daphnia</taxon>
    </lineage>
</organism>
<dbReference type="PROSITE" id="PS50304">
    <property type="entry name" value="TUDOR"/>
    <property type="match status" value="3"/>
</dbReference>